<dbReference type="AlphaFoldDB" id="F6FTY2"/>
<feature type="region of interest" description="Disordered" evidence="1">
    <location>
        <begin position="167"/>
        <end position="201"/>
    </location>
</feature>
<keyword evidence="2" id="KW-1133">Transmembrane helix</keyword>
<keyword evidence="5" id="KW-1185">Reference proteome</keyword>
<gene>
    <name evidence="4" type="ordered locus">Isova_2650</name>
</gene>
<dbReference type="EMBL" id="CP002810">
    <property type="protein sequence ID" value="AEG45353.1"/>
    <property type="molecule type" value="Genomic_DNA"/>
</dbReference>
<dbReference type="InterPro" id="IPR005182">
    <property type="entry name" value="YdbS-like_PH"/>
</dbReference>
<dbReference type="HOGENOM" id="CLU_024617_4_2_11"/>
<name>F6FTY2_ISOV2</name>
<feature type="transmembrane region" description="Helical" evidence="2">
    <location>
        <begin position="54"/>
        <end position="75"/>
    </location>
</feature>
<feature type="transmembrane region" description="Helical" evidence="2">
    <location>
        <begin position="230"/>
        <end position="248"/>
    </location>
</feature>
<dbReference type="PANTHER" id="PTHR34473">
    <property type="entry name" value="UPF0699 TRANSMEMBRANE PROTEIN YDBS"/>
    <property type="match status" value="1"/>
</dbReference>
<keyword evidence="2" id="KW-0812">Transmembrane</keyword>
<dbReference type="RefSeq" id="WP_013839744.1">
    <property type="nucleotide sequence ID" value="NC_015588.1"/>
</dbReference>
<protein>
    <submittedName>
        <fullName evidence="4">Membrane-flanked domain DUF304</fullName>
    </submittedName>
</protein>
<dbReference type="InterPro" id="IPR014529">
    <property type="entry name" value="UCP026631"/>
</dbReference>
<evidence type="ECO:0000256" key="1">
    <source>
        <dbReference type="SAM" id="MobiDB-lite"/>
    </source>
</evidence>
<feature type="domain" description="YdbS-like PH" evidence="3">
    <location>
        <begin position="403"/>
        <end position="479"/>
    </location>
</feature>
<evidence type="ECO:0000313" key="5">
    <source>
        <dbReference type="Proteomes" id="UP000009236"/>
    </source>
</evidence>
<dbReference type="STRING" id="743718.Isova_2650"/>
<dbReference type="Proteomes" id="UP000009236">
    <property type="component" value="Chromosome"/>
</dbReference>
<keyword evidence="2" id="KW-0472">Membrane</keyword>
<proteinExistence type="predicted"/>
<reference evidence="4 5" key="1">
    <citation type="submission" date="2011-05" db="EMBL/GenBank/DDBJ databases">
        <title>Complete sequence of Isoptericola variabilis 225.</title>
        <authorList>
            <consortium name="US DOE Joint Genome Institute"/>
            <person name="Lucas S."/>
            <person name="Han J."/>
            <person name="Lapidus A."/>
            <person name="Cheng J.-F."/>
            <person name="Goodwin L."/>
            <person name="Pitluck S."/>
            <person name="Peters L."/>
            <person name="Mikhailova N."/>
            <person name="Zeytun A."/>
            <person name="Han C."/>
            <person name="Tapia R."/>
            <person name="Land M."/>
            <person name="Hauser L."/>
            <person name="Kyrpides N."/>
            <person name="Ivanova N."/>
            <person name="Pagani I."/>
            <person name="Siebers A."/>
            <person name="Allgaier M."/>
            <person name="Thelen M."/>
            <person name="Hugenholtz P."/>
            <person name="Gladden J."/>
            <person name="Woyke T."/>
        </authorList>
    </citation>
    <scope>NUCLEOTIDE SEQUENCE [LARGE SCALE GENOMIC DNA]</scope>
    <source>
        <strain evidence="5">225</strain>
    </source>
</reference>
<dbReference type="PANTHER" id="PTHR34473:SF2">
    <property type="entry name" value="UPF0699 TRANSMEMBRANE PROTEIN YDBT"/>
    <property type="match status" value="1"/>
</dbReference>
<dbReference type="PIRSF" id="PIRSF026631">
    <property type="entry name" value="UCP026631"/>
    <property type="match status" value="1"/>
</dbReference>
<evidence type="ECO:0000256" key="2">
    <source>
        <dbReference type="SAM" id="Phobius"/>
    </source>
</evidence>
<evidence type="ECO:0000259" key="3">
    <source>
        <dbReference type="Pfam" id="PF03703"/>
    </source>
</evidence>
<feature type="transmembrane region" description="Helical" evidence="2">
    <location>
        <begin position="20"/>
        <end position="38"/>
    </location>
</feature>
<feature type="domain" description="YdbS-like PH" evidence="3">
    <location>
        <begin position="279"/>
        <end position="347"/>
    </location>
</feature>
<accession>F6FTY2</accession>
<feature type="domain" description="YdbS-like PH" evidence="3">
    <location>
        <begin position="77"/>
        <end position="154"/>
    </location>
</feature>
<organism evidence="5">
    <name type="scientific">Isoptericola variabilis (strain 225)</name>
    <dbReference type="NCBI Taxonomy" id="743718"/>
    <lineage>
        <taxon>Bacteria</taxon>
        <taxon>Bacillati</taxon>
        <taxon>Actinomycetota</taxon>
        <taxon>Actinomycetes</taxon>
        <taxon>Micrococcales</taxon>
        <taxon>Promicromonosporaceae</taxon>
        <taxon>Isoptericola</taxon>
    </lineage>
</organism>
<dbReference type="Pfam" id="PF03703">
    <property type="entry name" value="bPH_2"/>
    <property type="match status" value="3"/>
</dbReference>
<dbReference type="KEGG" id="iva:Isova_2650"/>
<feature type="region of interest" description="Disordered" evidence="1">
    <location>
        <begin position="502"/>
        <end position="530"/>
    </location>
</feature>
<dbReference type="eggNOG" id="COG3428">
    <property type="taxonomic scope" value="Bacteria"/>
</dbReference>
<sequence>MSAPTPADGWRRVHPVTPFVRGWAALAAVLVIGGQQVVEDLPRVGQVAGTVQSVWWQALLALVLFAAVAFGYAALAWRMTAYAVDDDAVHLRKGVLFRQQRHARLDRLQAVDVRQPLLARIFGLAELTLEVAGGSGSGVAIGFLKEADAQALRADLLARAAGVKARRTVPSSPATEPSDAGDPLESPGPDSPGTVAGEAEPPMPVVAEAPEHPVYEVPPGRLLVSLVRSAAVWVLVVVLVAVAVAVVVTRSLGVLASALPAVLAAGGYLFQRFAGEFGFRAAISPDGIRLRHGLLETRAQTIPPGRVQAVSLSQGPFWRGPDWWRVKVNVAGYHSSDGNESQNILLPVGPRDEALAALWLVLPDLGTDEPRELLDEALAGDARTDRWFVTSPRRARLLDPWTWRRNGVAVTDRALLVRTGRFVRSLVVVPHERTQSLGLTQGPWERRRGLANFELHSTAGPVRPVAYHLAVDDAARLLDEQAVRARSARAHATPERWMEHVAEAVPQVEPERLPAREAGPSPADQPEDVR</sequence>
<evidence type="ECO:0000313" key="4">
    <source>
        <dbReference type="EMBL" id="AEG45353.1"/>
    </source>
</evidence>